<dbReference type="PANTHER" id="PTHR24359">
    <property type="entry name" value="SERINE/THREONINE-PROTEIN KINASE SBK1"/>
    <property type="match status" value="1"/>
</dbReference>
<dbReference type="SMART" id="SM00220">
    <property type="entry name" value="S_TKc"/>
    <property type="match status" value="1"/>
</dbReference>
<accession>A0A7Z0TND9</accession>
<reference evidence="2" key="2">
    <citation type="submission" date="2020-06" db="EMBL/GenBank/DDBJ databases">
        <title>Whole Genome Sequence of Bradyrhizobium sp. Strain 323S2.</title>
        <authorList>
            <person name="Bromfield E.S.P."/>
        </authorList>
    </citation>
    <scope>NUCLEOTIDE SEQUENCE [LARGE SCALE GENOMIC DNA]</scope>
    <source>
        <strain evidence="2">323S2</strain>
    </source>
</reference>
<dbReference type="GO" id="GO:0004674">
    <property type="term" value="F:protein serine/threonine kinase activity"/>
    <property type="evidence" value="ECO:0007669"/>
    <property type="project" value="UniProtKB-KW"/>
</dbReference>
<keyword evidence="2" id="KW-0723">Serine/threonine-protein kinase</keyword>
<dbReference type="Gene3D" id="1.10.510.10">
    <property type="entry name" value="Transferase(Phosphotransferase) domain 1"/>
    <property type="match status" value="1"/>
</dbReference>
<gene>
    <name evidence="3" type="ORF">G6321_00048625</name>
    <name evidence="2" type="ORF">G6321_19770</name>
</gene>
<dbReference type="PANTHER" id="PTHR24359:SF1">
    <property type="entry name" value="INHIBITOR OF NUCLEAR FACTOR KAPPA-B KINASE EPSILON SUBUNIT HOMOLOG 1-RELATED"/>
    <property type="match status" value="1"/>
</dbReference>
<sequence>MKLATIKRLGIGGFGVVDLVENEHGKRFARKSFNAPAIMEPRLADNVRRRFAREARMQSGIKHRNIVPVLHVELDSDPPFYLMPTAICSLQDDLQSDKTLGGQWLEAIADIVAALDELHGMQIYHRDLKPQNVLRYETEDGRPYYAVSDFGLIAMNESRVSELTTTGMGRNTDYYTAPEITSDLKQASAQSDIYSLGCILHEIVGNGTRVPCAEIKDNGDFAAILRNCTRTDPSRRFRSVRSVLDALTAIEADLPPIIGVKSTQFGDQLESGEPLELPAWRALIETVEDDQDTPNAHAILSRLRLDQIIDLCSKSAECADRLGLVYAQWAYRSNFPFERCDGIANILEVFIKACSFDTKSDALMAMLELGTSHNRWYVERKFFDQCGPSMDEQLARRLAVEFRAAGDETCRSIRHLEGSISVSRSGFHPVLQQTLRDTCE</sequence>
<dbReference type="Pfam" id="PF00069">
    <property type="entry name" value="Pkinase"/>
    <property type="match status" value="1"/>
</dbReference>
<organism evidence="2">
    <name type="scientific">Bradyrhizobium barranii subsp. barranii</name>
    <dbReference type="NCBI Taxonomy" id="2823807"/>
    <lineage>
        <taxon>Bacteria</taxon>
        <taxon>Pseudomonadati</taxon>
        <taxon>Pseudomonadota</taxon>
        <taxon>Alphaproteobacteria</taxon>
        <taxon>Hyphomicrobiales</taxon>
        <taxon>Nitrobacteraceae</taxon>
        <taxon>Bradyrhizobium</taxon>
        <taxon>Bradyrhizobium barranii</taxon>
    </lineage>
</organism>
<reference evidence="3 4" key="1">
    <citation type="journal article" date="2017" name="Syst. Appl. Microbiol.">
        <title>Soybeans inoculated with root zone soils of Canadian native legumes harbour diverse and novel Bradyrhizobium spp. that possess agricultural potential.</title>
        <authorList>
            <person name="Bromfield E.S.P."/>
            <person name="Cloutier S."/>
            <person name="Tambong J.T."/>
            <person name="Tran Thi T.V."/>
        </authorList>
    </citation>
    <scope>NUCLEOTIDE SEQUENCE [LARGE SCALE GENOMIC DNA]</scope>
    <source>
        <strain evidence="3 4">323S2</strain>
    </source>
</reference>
<evidence type="ECO:0000313" key="2">
    <source>
        <dbReference type="EMBL" id="NYY90586.1"/>
    </source>
</evidence>
<dbReference type="EMBL" id="CP088280">
    <property type="protein sequence ID" value="UGX93386.1"/>
    <property type="molecule type" value="Genomic_DNA"/>
</dbReference>
<protein>
    <submittedName>
        <fullName evidence="2">Serine/threonine protein kinase</fullName>
    </submittedName>
</protein>
<dbReference type="AlphaFoldDB" id="A0A7Z0TND9"/>
<reference evidence="3 4" key="3">
    <citation type="journal article" date="2022" name="Int. J. Syst. Evol. Microbiol.">
        <title>Strains of Bradyrhizobium barranii sp. nov. associated with legumes native to Canada are symbionts of soybeans and belong to different subspecies (subsp. barranii subsp. nov. and subsp. apii subsp. nov.) and symbiovars (sv. glycinearum and sv. septentrionale).</title>
        <authorList>
            <person name="Bromfield E.S.P."/>
            <person name="Cloutier S."/>
            <person name="Wasai-Hara S."/>
            <person name="Minamisawa K."/>
        </authorList>
    </citation>
    <scope>NUCLEOTIDE SEQUENCE [LARGE SCALE GENOMIC DNA]</scope>
    <source>
        <strain evidence="3 4">323S2</strain>
    </source>
</reference>
<dbReference type="InterPro" id="IPR011009">
    <property type="entry name" value="Kinase-like_dom_sf"/>
</dbReference>
<keyword evidence="2" id="KW-0418">Kinase</keyword>
<proteinExistence type="predicted"/>
<evidence type="ECO:0000313" key="3">
    <source>
        <dbReference type="EMBL" id="UGX93386.1"/>
    </source>
</evidence>
<dbReference type="EMBL" id="JACBFH010000001">
    <property type="protein sequence ID" value="NYY90586.1"/>
    <property type="molecule type" value="Genomic_DNA"/>
</dbReference>
<dbReference type="Proteomes" id="UP000564836">
    <property type="component" value="Chromosome"/>
</dbReference>
<dbReference type="CDD" id="cd14014">
    <property type="entry name" value="STKc_PknB_like"/>
    <property type="match status" value="1"/>
</dbReference>
<feature type="domain" description="Protein kinase" evidence="1">
    <location>
        <begin position="3"/>
        <end position="300"/>
    </location>
</feature>
<keyword evidence="2" id="KW-0808">Transferase</keyword>
<dbReference type="RefSeq" id="WP_166347551.1">
    <property type="nucleotide sequence ID" value="NZ_CP088280.1"/>
</dbReference>
<name>A0A7Z0TND9_9BRAD</name>
<dbReference type="SUPFAM" id="SSF56112">
    <property type="entry name" value="Protein kinase-like (PK-like)"/>
    <property type="match status" value="1"/>
</dbReference>
<dbReference type="InterPro" id="IPR000719">
    <property type="entry name" value="Prot_kinase_dom"/>
</dbReference>
<evidence type="ECO:0000259" key="1">
    <source>
        <dbReference type="PROSITE" id="PS50011"/>
    </source>
</evidence>
<dbReference type="GO" id="GO:0005524">
    <property type="term" value="F:ATP binding"/>
    <property type="evidence" value="ECO:0007669"/>
    <property type="project" value="InterPro"/>
</dbReference>
<evidence type="ECO:0000313" key="4">
    <source>
        <dbReference type="Proteomes" id="UP000564836"/>
    </source>
</evidence>
<dbReference type="PROSITE" id="PS50011">
    <property type="entry name" value="PROTEIN_KINASE_DOM"/>
    <property type="match status" value="1"/>
</dbReference>